<keyword evidence="4" id="KW-1185">Reference proteome</keyword>
<dbReference type="Proteomes" id="UP000054771">
    <property type="component" value="Unassembled WGS sequence"/>
</dbReference>
<feature type="domain" description="DUF2293" evidence="2">
    <location>
        <begin position="208"/>
        <end position="288"/>
    </location>
</feature>
<dbReference type="OrthoDB" id="5381833at2759"/>
<protein>
    <recommendedName>
        <fullName evidence="2">DUF2293 domain-containing protein</fullName>
    </recommendedName>
</protein>
<feature type="region of interest" description="Disordered" evidence="1">
    <location>
        <begin position="21"/>
        <end position="62"/>
    </location>
</feature>
<sequence>MSAFDLHSLSLALRITHPDIFNMAPTTPRPARKKARRVHPRSRRHRIDKRSSPRSPRTVLAHKKTRIRAKGKDLANPSSARAFMNHKASKNKVSPRIVKYNIASQWPSSEPFEKNCLQREPLPDNYVFVPSGNIYVTRNCRSKTKESHRLVYKVYNNTGKKVIGIRIPSDVHTAVLQAAEETAESRAIAVKARDEKELTRARQILCIRFPLMPVEDLETVLDHAFLKGSGRVGRTSTTSDEHKAILAVEAHIRHMHTPYESLLRAGTKREDARKAVWDTVQSIRAAWEGRTTKPAKLSLRSKDS</sequence>
<organism evidence="3 4">
    <name type="scientific">Aspergillus calidoustus</name>
    <dbReference type="NCBI Taxonomy" id="454130"/>
    <lineage>
        <taxon>Eukaryota</taxon>
        <taxon>Fungi</taxon>
        <taxon>Dikarya</taxon>
        <taxon>Ascomycota</taxon>
        <taxon>Pezizomycotina</taxon>
        <taxon>Eurotiomycetes</taxon>
        <taxon>Eurotiomycetidae</taxon>
        <taxon>Eurotiales</taxon>
        <taxon>Aspergillaceae</taxon>
        <taxon>Aspergillus</taxon>
        <taxon>Aspergillus subgen. Nidulantes</taxon>
    </lineage>
</organism>
<dbReference type="EMBL" id="CDMC01000007">
    <property type="protein sequence ID" value="CEN62587.1"/>
    <property type="molecule type" value="Genomic_DNA"/>
</dbReference>
<evidence type="ECO:0000313" key="3">
    <source>
        <dbReference type="EMBL" id="CEN62587.1"/>
    </source>
</evidence>
<dbReference type="AlphaFoldDB" id="A0A0U5GV81"/>
<proteinExistence type="predicted"/>
<evidence type="ECO:0000256" key="1">
    <source>
        <dbReference type="SAM" id="MobiDB-lite"/>
    </source>
</evidence>
<dbReference type="OMA" id="NCLEREP"/>
<feature type="compositionally biased region" description="Basic residues" evidence="1">
    <location>
        <begin position="30"/>
        <end position="48"/>
    </location>
</feature>
<dbReference type="PANTHER" id="PTHR38113:SF2">
    <property type="entry name" value="DUF2293 DOMAIN-CONTAINING PROTEIN"/>
    <property type="match status" value="1"/>
</dbReference>
<gene>
    <name evidence="3" type="ORF">ASPCAL09220</name>
</gene>
<dbReference type="Pfam" id="PF10056">
    <property type="entry name" value="DUF2293"/>
    <property type="match status" value="1"/>
</dbReference>
<dbReference type="InterPro" id="IPR018744">
    <property type="entry name" value="DUF2293"/>
</dbReference>
<evidence type="ECO:0000313" key="4">
    <source>
        <dbReference type="Proteomes" id="UP000054771"/>
    </source>
</evidence>
<reference evidence="4" key="1">
    <citation type="journal article" date="2016" name="Genome Announc.">
        <title>Draft genome sequences of fungus Aspergillus calidoustus.</title>
        <authorList>
            <person name="Horn F."/>
            <person name="Linde J."/>
            <person name="Mattern D.J."/>
            <person name="Walther G."/>
            <person name="Guthke R."/>
            <person name="Scherlach K."/>
            <person name="Martin K."/>
            <person name="Brakhage A.A."/>
            <person name="Petzke L."/>
            <person name="Valiante V."/>
        </authorList>
    </citation>
    <scope>NUCLEOTIDE SEQUENCE [LARGE SCALE GENOMIC DNA]</scope>
    <source>
        <strain evidence="4">SF006504</strain>
    </source>
</reference>
<name>A0A0U5GV81_ASPCI</name>
<accession>A0A0U5GV81</accession>
<dbReference type="PANTHER" id="PTHR38113">
    <property type="match status" value="1"/>
</dbReference>
<evidence type="ECO:0000259" key="2">
    <source>
        <dbReference type="Pfam" id="PF10056"/>
    </source>
</evidence>